<organism evidence="1 2">
    <name type="scientific">Lentinus tigrinus ALCF2SS1-6</name>
    <dbReference type="NCBI Taxonomy" id="1328759"/>
    <lineage>
        <taxon>Eukaryota</taxon>
        <taxon>Fungi</taxon>
        <taxon>Dikarya</taxon>
        <taxon>Basidiomycota</taxon>
        <taxon>Agaricomycotina</taxon>
        <taxon>Agaricomycetes</taxon>
        <taxon>Polyporales</taxon>
        <taxon>Polyporaceae</taxon>
        <taxon>Lentinus</taxon>
    </lineage>
</organism>
<gene>
    <name evidence="1" type="ORF">L227DRAFT_655618</name>
</gene>
<evidence type="ECO:0000313" key="2">
    <source>
        <dbReference type="Proteomes" id="UP000313359"/>
    </source>
</evidence>
<accession>A0A5C2S154</accession>
<reference evidence="1" key="1">
    <citation type="journal article" date="2018" name="Genome Biol. Evol.">
        <title>Genomics and development of Lentinus tigrinus, a white-rot wood-decaying mushroom with dimorphic fruiting bodies.</title>
        <authorList>
            <person name="Wu B."/>
            <person name="Xu Z."/>
            <person name="Knudson A."/>
            <person name="Carlson A."/>
            <person name="Chen N."/>
            <person name="Kovaka S."/>
            <person name="LaButti K."/>
            <person name="Lipzen A."/>
            <person name="Pennachio C."/>
            <person name="Riley R."/>
            <person name="Schakwitz W."/>
            <person name="Umezawa K."/>
            <person name="Ohm R.A."/>
            <person name="Grigoriev I.V."/>
            <person name="Nagy L.G."/>
            <person name="Gibbons J."/>
            <person name="Hibbett D."/>
        </authorList>
    </citation>
    <scope>NUCLEOTIDE SEQUENCE [LARGE SCALE GENOMIC DNA]</scope>
    <source>
        <strain evidence="1">ALCF2SS1-6</strain>
    </source>
</reference>
<sequence>MDSPILNYDVLLAILAQCESHQTGLRLMSTCRLLYQEGVKVLLRREVRLDREKRLVSFLFFLRLKEPTIPARPQHVHALVLDMYNVSLEVAELFGLVCPFLIGLKSLELSNVAWICDQHPDLIVAVAMLQSLNHLTLSFWAGDRAMVKLLKILRAPLRTLSVDWRSCISDSFWDTIKEATWPAFHPTIILENFAETLEELTCTWWWMTGTYIPPHTTYPRMRRLVINYTETTFVLAPFIHAFPNLTHMLVETSHEEWEGFYADFVERGHTSHVQNVSQQLLPPSNGGRMWHRMEEFSGYFYDLYIFGLACKIDRLILKDSSSGTAFFPFLSEVLSYTCPTYLDYAIFSDGLELLCTGLREADSVARSRLDTLIVRYTLEYWEADTSFSCEMETLTSAIQGIPLRDLRLALEETVPEGLDMAALAMKVINEMPTLQEVTFSTPGQSRHLQDVTTFGRDGLRSRSVATV</sequence>
<dbReference type="OrthoDB" id="2757830at2759"/>
<dbReference type="EMBL" id="ML122282">
    <property type="protein sequence ID" value="RPD57195.1"/>
    <property type="molecule type" value="Genomic_DNA"/>
</dbReference>
<evidence type="ECO:0000313" key="1">
    <source>
        <dbReference type="EMBL" id="RPD57195.1"/>
    </source>
</evidence>
<dbReference type="SUPFAM" id="SSF52047">
    <property type="entry name" value="RNI-like"/>
    <property type="match status" value="1"/>
</dbReference>
<evidence type="ECO:0008006" key="3">
    <source>
        <dbReference type="Google" id="ProtNLM"/>
    </source>
</evidence>
<name>A0A5C2S154_9APHY</name>
<proteinExistence type="predicted"/>
<protein>
    <recommendedName>
        <fullName evidence="3">F-box domain-containing protein</fullName>
    </recommendedName>
</protein>
<keyword evidence="2" id="KW-1185">Reference proteome</keyword>
<dbReference type="AlphaFoldDB" id="A0A5C2S154"/>
<dbReference type="Proteomes" id="UP000313359">
    <property type="component" value="Unassembled WGS sequence"/>
</dbReference>